<proteinExistence type="predicted"/>
<name>A0AAD4HBV3_9AGAM</name>
<dbReference type="AlphaFoldDB" id="A0AAD4HBV3"/>
<evidence type="ECO:0000313" key="2">
    <source>
        <dbReference type="EMBL" id="KAG1885883.1"/>
    </source>
</evidence>
<dbReference type="EMBL" id="JABBWK010000302">
    <property type="protein sequence ID" value="KAG1885883.1"/>
    <property type="molecule type" value="Genomic_DNA"/>
</dbReference>
<feature type="region of interest" description="Disordered" evidence="1">
    <location>
        <begin position="199"/>
        <end position="226"/>
    </location>
</feature>
<evidence type="ECO:0000313" key="3">
    <source>
        <dbReference type="Proteomes" id="UP001195769"/>
    </source>
</evidence>
<protein>
    <submittedName>
        <fullName evidence="2">Uncharacterized protein</fullName>
    </submittedName>
</protein>
<comment type="caution">
    <text evidence="2">The sequence shown here is derived from an EMBL/GenBank/DDBJ whole genome shotgun (WGS) entry which is preliminary data.</text>
</comment>
<accession>A0AAD4HBV3</accession>
<sequence length="226" mass="24959">MSETSDAKAPTMASSMKLAEGDTVARGLGVGPWHLPSARLAFLPKKAWTDNYGPGYPTLPGSYDSMKAVASIPPVLSGKHLHVWSKLTGSIQQSQIRMTVIGNLAHRSKEQVEEALVSSLPKCTAKIWCESDKEGVGDPVHWNLQLWVQSWETVEPLNFDRSACRKNTIIVPIERLVNFDIQTNLSRRRWSLSCKNGSKFSRGASGQGDERTASGNENVRIREEGR</sequence>
<dbReference type="RefSeq" id="XP_041216469.1">
    <property type="nucleotide sequence ID" value="XM_041378060.1"/>
</dbReference>
<dbReference type="GeneID" id="64672358"/>
<evidence type="ECO:0000256" key="1">
    <source>
        <dbReference type="SAM" id="MobiDB-lite"/>
    </source>
</evidence>
<gene>
    <name evidence="2" type="ORF">F5891DRAFT_989373</name>
</gene>
<dbReference type="Proteomes" id="UP001195769">
    <property type="component" value="Unassembled WGS sequence"/>
</dbReference>
<keyword evidence="3" id="KW-1185">Reference proteome</keyword>
<organism evidence="2 3">
    <name type="scientific">Suillus fuscotomentosus</name>
    <dbReference type="NCBI Taxonomy" id="1912939"/>
    <lineage>
        <taxon>Eukaryota</taxon>
        <taxon>Fungi</taxon>
        <taxon>Dikarya</taxon>
        <taxon>Basidiomycota</taxon>
        <taxon>Agaricomycotina</taxon>
        <taxon>Agaricomycetes</taxon>
        <taxon>Agaricomycetidae</taxon>
        <taxon>Boletales</taxon>
        <taxon>Suillineae</taxon>
        <taxon>Suillaceae</taxon>
        <taxon>Suillus</taxon>
    </lineage>
</organism>
<reference evidence="2" key="1">
    <citation type="journal article" date="2020" name="New Phytol.">
        <title>Comparative genomics reveals dynamic genome evolution in host specialist ectomycorrhizal fungi.</title>
        <authorList>
            <person name="Lofgren L.A."/>
            <person name="Nguyen N.H."/>
            <person name="Vilgalys R."/>
            <person name="Ruytinx J."/>
            <person name="Liao H.L."/>
            <person name="Branco S."/>
            <person name="Kuo A."/>
            <person name="LaButti K."/>
            <person name="Lipzen A."/>
            <person name="Andreopoulos W."/>
            <person name="Pangilinan J."/>
            <person name="Riley R."/>
            <person name="Hundley H."/>
            <person name="Na H."/>
            <person name="Barry K."/>
            <person name="Grigoriev I.V."/>
            <person name="Stajich J.E."/>
            <person name="Kennedy P.G."/>
        </authorList>
    </citation>
    <scope>NUCLEOTIDE SEQUENCE</scope>
    <source>
        <strain evidence="2">FC203</strain>
    </source>
</reference>